<dbReference type="InParanoid" id="S8G037"/>
<feature type="domain" description="FMP27 SW motif-containing RBG unit" evidence="4">
    <location>
        <begin position="1287"/>
        <end position="1389"/>
    </location>
</feature>
<feature type="domain" description="FMP27/BLTP2/Hobbit GFWDK motif-containing RBG unit" evidence="3">
    <location>
        <begin position="1407"/>
        <end position="1558"/>
    </location>
</feature>
<dbReference type="PANTHER" id="PTHR15678">
    <property type="entry name" value="ANTIGEN MLAA-22-RELATED"/>
    <property type="match status" value="1"/>
</dbReference>
<keyword evidence="2" id="KW-0472">Membrane</keyword>
<name>S8G037_FOMSC</name>
<feature type="transmembrane region" description="Helical" evidence="2">
    <location>
        <begin position="20"/>
        <end position="40"/>
    </location>
</feature>
<accession>S8G037</accession>
<evidence type="ECO:0000259" key="3">
    <source>
        <dbReference type="SMART" id="SM01214"/>
    </source>
</evidence>
<dbReference type="Proteomes" id="UP000015241">
    <property type="component" value="Unassembled WGS sequence"/>
</dbReference>
<evidence type="ECO:0000313" key="7">
    <source>
        <dbReference type="Proteomes" id="UP000015241"/>
    </source>
</evidence>
<feature type="compositionally biased region" description="Pro residues" evidence="1">
    <location>
        <begin position="2909"/>
        <end position="2923"/>
    </location>
</feature>
<feature type="compositionally biased region" description="Polar residues" evidence="1">
    <location>
        <begin position="2984"/>
        <end position="2993"/>
    </location>
</feature>
<dbReference type="SMART" id="SM01216">
    <property type="entry name" value="Fmp27_WPPW"/>
    <property type="match status" value="1"/>
</dbReference>
<feature type="domain" description="FMP27 WPPW motif-containing RBG unit" evidence="5">
    <location>
        <begin position="1806"/>
        <end position="2269"/>
    </location>
</feature>
<dbReference type="STRING" id="743788.S8G037"/>
<dbReference type="PANTHER" id="PTHR15678:SF6">
    <property type="entry name" value="BRIDGE-LIKE LIPID TRANSFER PROTEIN FAMILY MEMBER 2"/>
    <property type="match status" value="1"/>
</dbReference>
<reference evidence="6 7" key="1">
    <citation type="journal article" date="2012" name="Science">
        <title>The Paleozoic origin of enzymatic lignin decomposition reconstructed from 31 fungal genomes.</title>
        <authorList>
            <person name="Floudas D."/>
            <person name="Binder M."/>
            <person name="Riley R."/>
            <person name="Barry K."/>
            <person name="Blanchette R.A."/>
            <person name="Henrissat B."/>
            <person name="Martinez A.T."/>
            <person name="Otillar R."/>
            <person name="Spatafora J.W."/>
            <person name="Yadav J.S."/>
            <person name="Aerts A."/>
            <person name="Benoit I."/>
            <person name="Boyd A."/>
            <person name="Carlson A."/>
            <person name="Copeland A."/>
            <person name="Coutinho P.M."/>
            <person name="de Vries R.P."/>
            <person name="Ferreira P."/>
            <person name="Findley K."/>
            <person name="Foster B."/>
            <person name="Gaskell J."/>
            <person name="Glotzer D."/>
            <person name="Gorecki P."/>
            <person name="Heitman J."/>
            <person name="Hesse C."/>
            <person name="Hori C."/>
            <person name="Igarashi K."/>
            <person name="Jurgens J.A."/>
            <person name="Kallen N."/>
            <person name="Kersten P."/>
            <person name="Kohler A."/>
            <person name="Kuees U."/>
            <person name="Kumar T.K.A."/>
            <person name="Kuo A."/>
            <person name="LaButti K."/>
            <person name="Larrondo L.F."/>
            <person name="Lindquist E."/>
            <person name="Ling A."/>
            <person name="Lombard V."/>
            <person name="Lucas S."/>
            <person name="Lundell T."/>
            <person name="Martin R."/>
            <person name="McLaughlin D.J."/>
            <person name="Morgenstern I."/>
            <person name="Morin E."/>
            <person name="Murat C."/>
            <person name="Nagy L.G."/>
            <person name="Nolan M."/>
            <person name="Ohm R.A."/>
            <person name="Patyshakuliyeva A."/>
            <person name="Rokas A."/>
            <person name="Ruiz-Duenas F.J."/>
            <person name="Sabat G."/>
            <person name="Salamov A."/>
            <person name="Samejima M."/>
            <person name="Schmutz J."/>
            <person name="Slot J.C."/>
            <person name="St John F."/>
            <person name="Stenlid J."/>
            <person name="Sun H."/>
            <person name="Sun S."/>
            <person name="Syed K."/>
            <person name="Tsang A."/>
            <person name="Wiebenga A."/>
            <person name="Young D."/>
            <person name="Pisabarro A."/>
            <person name="Eastwood D.C."/>
            <person name="Martin F."/>
            <person name="Cullen D."/>
            <person name="Grigoriev I.V."/>
            <person name="Hibbett D.S."/>
        </authorList>
    </citation>
    <scope>NUCLEOTIDE SEQUENCE</scope>
    <source>
        <strain evidence="7">FP-58527</strain>
    </source>
</reference>
<dbReference type="HOGENOM" id="CLU_000202_1_0_1"/>
<keyword evidence="2" id="KW-1133">Transmembrane helix</keyword>
<feature type="compositionally biased region" description="Basic residues" evidence="1">
    <location>
        <begin position="2943"/>
        <end position="2956"/>
    </location>
</feature>
<feature type="compositionally biased region" description="Basic and acidic residues" evidence="1">
    <location>
        <begin position="2700"/>
        <end position="2720"/>
    </location>
</feature>
<evidence type="ECO:0000259" key="4">
    <source>
        <dbReference type="SMART" id="SM01215"/>
    </source>
</evidence>
<dbReference type="InterPro" id="IPR019441">
    <property type="entry name" value="FMP27/BLTP2/Hobbit_GFWDK_RBG"/>
</dbReference>
<dbReference type="InterPro" id="IPR019449">
    <property type="entry name" value="FMP27_WPPW_RBG"/>
</dbReference>
<dbReference type="OrthoDB" id="1562405at2759"/>
<dbReference type="eggNOG" id="KOG1910">
    <property type="taxonomic scope" value="Eukaryota"/>
</dbReference>
<feature type="region of interest" description="Disordered" evidence="1">
    <location>
        <begin position="357"/>
        <end position="460"/>
    </location>
</feature>
<sequence>MSLAVFSVLNILLLGSPGGYGFWAFLVVWLVRIATLSFVFRTYAGPALLKLVSKRLRVRSISLRSIRGIYFCAGSGTIRIDRVGISYHRPSPTTASRLTLIVEGLRVELSKDKEPQLRPSLKRRRTTPVTRFGDHAQFAILAALRSTANFLDPYVRPIIRASIVSALRFIISALPTLTQTIDFELDSAVVTYTALPGVELILKQAKIKTKVMLSVVENVLNPGAPVAPQLQSIRGHRRFASVADWNARVQNSLRRTWDRAWGATQVTASLSLRLKGISATASPSALQDMPTALSTSTKCFVYVPGTKFKVSVRIDPTRAVEPHSVETSLLLDTVDVHTDVVQHLLKRLDLSKKRKANGAAAGNGLQNPSPMNPLPSGFAPPSPLLSPWSPIHSPRSPLQYTPFSPQEHTSLSPQWPHTSSPLTPAAPSPLSPTGHSPLTPSPATPAAARRPVWSSPMSPGSPLMEALSSASLRLGWGARPIPVHRVNSRHNVSSRLAVLKGFDVTIVKLSLKHTLPRIETGVAHTFELGLHDLHVGAGLSHPDTTPLHRLHLGSRSVPNDPLNADVYRLTLAANQITVERSGSGALVDHLRLLSVSSVFAGAVVSQWPTPWLKGQSFLSGDPNSQLLAVDIELGKVEVTERLEVLQAMTAKTKPPKIQIEPRPLLPTVLSPVPRITFGFRVGPVVARLISLSTENEETPFALEARTDGLALSLGSDFASLQDKRMAHVSHDRIGIQMDLHLNCNLQRTFVGVCVSGACSEEQLPESLVSVDTIQVSAHVNALGDVTDNAQNAVTIDVPSAYTDLQLSTEAISVELWQPDVIRAVSRIVSSFAGAHKPPSPSPGGHALDQLPFGLAAAVAVGRFVLFVTAPDIAPSGNLDISRGIAVHLGSCFSYCAVHSRHSERIKNLRPRSEIRLRLSLPTEPVMKAVAGNIPPVATRGTSAFIGASIWDMAARDAVATKFSADDPYCLSEPDSPSDTREFLRIKSVDVEGILTGVRPNGVFQPIHEDELVIKTTVSLIRGTLQLAQLYNVLLAAKTLKSIALSRTKSDQPKPKLKSTSMLVTLQCDIRELQLLVLFPVQTKLYLRASYLCCDINSQQTVAVKWSSIVLAVNVITKRDGVQREEWEDFACLADWRVHLPLKSRPLQISVEADGARLRIPFDYVLADLILDINLTIKSAKHLLRMVAAGKYQEPLAPEAEAAKVLPKMVIKVRCLTVEAADEEFESRLGVIWRTGFPAARLRQERDEAFEAKVSTIVASQSTHALPQARGAHSDFQFSAKHTVSVEEARQRLFQVHSVAWRTAYQKSKAAQAEHELRRLRHTLGDHADAKPVDDIVPINPPNNLSPLFRLTFNTLALTLESPSSLVKNVADFLHDAGSGLPKSTEFSLLIPLHISFTVSSARFGLREYPLPMVSIPESSTSTPALAFDSDVVIAEEIGGERSVDWIKSVVLKENYGIYGASPLSISIPKTIMPVKSYARPTIRVLTDDVTDFAWGMSYGSATQDLMRVIDTLSHATKDRSPPIGFWDKLRLILHWRIKITFENEVHLHMKGSRDPYELSGTGAGFALCWRGNPSILIGQPNEQDELIQVKSDSMLIVIPNVQDKYGAQPTSVSSATFSASNPTRIREAKVCAKLSSGVRFGIGFVLERACGLDCTTCTGKPFDRKCRLFTFRPHYDVRLETKASVPEEKSAADSYNGFRSDFIHMSISLESALHTREHAAPRASSLHLSPEVFEQFWAWYRLFDHALSLPIRQGTHYPRKRPVSPKLGQHLATLKYRFAISQLFLSHAYVDNSSDAWADGVTPFVGVKALIGRFQADMHQRDQESTRTTDEGPQVVHHKSFYAIEVSMKHLDLRTMLAVFPDSSKQQVQMDLSPLVSNYRTKIKTEPIPNDSPWIDLDDFDDVRSSDATPPQVHLFRTAFCPQFTYFKRPIDPNLVAQGKVVERSKFGTEDTHVCYLGKEASVTQTQLALTGARIKELQDRLIRKAGTMENGLLSAPRWAIPRPADTVDEDADDLRRKINLLNKYVAHLHKTDLSSNPQASHGIHSYQMPAEAVSSDDWSEFDNVYQIHSPQVFMDHVIRDVMMQYYYCSRAKRGIEYHMATRAVKFIRDQARSVLVDMLEDQEQHRGPVASAQAAALAVRNFLVGDHASSHAGEDSQHPLLDIPGPVDPLAGWSEGVSLTKGHFCLLLKPQIVLRAGSEADSGLDSVCILAAVQGKLSSFGILDDANADDPISGKVMTRNFASVSGLQVFSPSATNTAGEGSVPLEVLIDLRAENNAFDRLVPQTDASFQYDKFNRLRLHNEATSVARTSEEKDRQHEHLHNQTDLVRVHVPRFTVSANDRHFQAISNIVTNLVLFTNTASKDRSDKLEKMVFSYDFTNLGSAADVVANMQARLRHAFETRREAVLRLRGAGEEGQIEIYKIDAHILLLAEELNLTFDAIKMAQDKSAEHSEQKSALLLHASSSDISWRMIDRHDQLLAKLAVRDIHFYWLSRQDSSLVNNLVVGDLQAFDGAADAEWTEILSKYEEPSTHPLVKRKLFLMADWTVLPAVGGITIYERFEVTLHPMRLQIDMRIGRRIMEYVWPARREREHTDEIEAFETLMESPITEEPIDIVVIPESPMSPRRSSWDVSPRTRENHRQTTPTSPLRRIGTSRSFTDLRKARTDSLLSPTPTLHKTRSTDGLAHEAHHPTRQNSKSGGDAKERSLALGKRKDIDDATEMKTRSSQKTFIWVRVNSLHLLLSIAKEDSFLCRDARIRTRDLEYRNQTWSFEELVDQFIPSGRNWRGWVKMAFQQPLVPVLPVARELIAKTKWIKSSSHSHTPESEHHRSSSPSLVPFHGKHHHNGTTWMSANASAPSSNLPSAPATPTGHTSSGLPAGKEATTPTSAGPLKRRRTRSLFSLRRNRVSSPPPVPPVPPMPIIPPELSSEPESGTEQPEEKQPRRPRVLSVFRRRQHSAGVRASMESDMSSISVSSRPSGHSRGESTTTDESFS</sequence>
<dbReference type="EMBL" id="KE504129">
    <property type="protein sequence ID" value="EPT03735.1"/>
    <property type="molecule type" value="Genomic_DNA"/>
</dbReference>
<evidence type="ECO:0000256" key="2">
    <source>
        <dbReference type="SAM" id="Phobius"/>
    </source>
</evidence>
<feature type="compositionally biased region" description="Low complexity" evidence="1">
    <location>
        <begin position="2851"/>
        <end position="2869"/>
    </location>
</feature>
<protein>
    <recommendedName>
        <fullName evidence="8">FMP27 GFWDK domain-containing protein</fullName>
    </recommendedName>
</protein>
<gene>
    <name evidence="6" type="ORF">FOMPIDRAFT_1141999</name>
</gene>
<organism evidence="6 7">
    <name type="scientific">Fomitopsis schrenkii</name>
    <name type="common">Brown rot fungus</name>
    <dbReference type="NCBI Taxonomy" id="2126942"/>
    <lineage>
        <taxon>Eukaryota</taxon>
        <taxon>Fungi</taxon>
        <taxon>Dikarya</taxon>
        <taxon>Basidiomycota</taxon>
        <taxon>Agaricomycotina</taxon>
        <taxon>Agaricomycetes</taxon>
        <taxon>Polyporales</taxon>
        <taxon>Fomitopsis</taxon>
    </lineage>
</organism>
<evidence type="ECO:0000313" key="6">
    <source>
        <dbReference type="EMBL" id="EPT03735.1"/>
    </source>
</evidence>
<dbReference type="InterPro" id="IPR019415">
    <property type="entry name" value="FMP27_SW_RBG"/>
</dbReference>
<keyword evidence="2" id="KW-0812">Transmembrane</keyword>
<dbReference type="Pfam" id="PF10344">
    <property type="entry name" value="Hobbit"/>
    <property type="match status" value="2"/>
</dbReference>
<feature type="compositionally biased region" description="Low complexity" evidence="1">
    <location>
        <begin position="2963"/>
        <end position="2980"/>
    </location>
</feature>
<feature type="compositionally biased region" description="Pro residues" evidence="1">
    <location>
        <begin position="370"/>
        <end position="384"/>
    </location>
</feature>
<keyword evidence="7" id="KW-1185">Reference proteome</keyword>
<dbReference type="SMART" id="SM01215">
    <property type="entry name" value="Fmp27_SW"/>
    <property type="match status" value="1"/>
</dbReference>
<dbReference type="InterPro" id="IPR045167">
    <property type="entry name" value="Hobbit"/>
</dbReference>
<proteinExistence type="predicted"/>
<evidence type="ECO:0000256" key="1">
    <source>
        <dbReference type="SAM" id="MobiDB-lite"/>
    </source>
</evidence>
<evidence type="ECO:0008006" key="8">
    <source>
        <dbReference type="Google" id="ProtNLM"/>
    </source>
</evidence>
<feature type="region of interest" description="Disordered" evidence="1">
    <location>
        <begin position="2618"/>
        <end position="2720"/>
    </location>
</feature>
<evidence type="ECO:0000259" key="5">
    <source>
        <dbReference type="SMART" id="SM01216"/>
    </source>
</evidence>
<feature type="compositionally biased region" description="Low complexity" evidence="1">
    <location>
        <begin position="385"/>
        <end position="394"/>
    </location>
</feature>
<feature type="region of interest" description="Disordered" evidence="1">
    <location>
        <begin position="2818"/>
        <end position="2993"/>
    </location>
</feature>
<dbReference type="SMART" id="SM01214">
    <property type="entry name" value="Fmp27_GFWDK"/>
    <property type="match status" value="1"/>
</dbReference>
<feature type="compositionally biased region" description="Polar residues" evidence="1">
    <location>
        <begin position="396"/>
        <end position="417"/>
    </location>
</feature>